<comment type="caution">
    <text evidence="2">The sequence shown here is derived from an EMBL/GenBank/DDBJ whole genome shotgun (WGS) entry which is preliminary data.</text>
</comment>
<gene>
    <name evidence="2" type="ORF">ACFFK8_09750</name>
</gene>
<feature type="domain" description="ATPase" evidence="1">
    <location>
        <begin position="18"/>
        <end position="183"/>
    </location>
</feature>
<dbReference type="PANTHER" id="PTHR34301">
    <property type="entry name" value="DNA-BINDING PROTEIN-RELATED"/>
    <property type="match status" value="1"/>
</dbReference>
<dbReference type="EMBL" id="JBHLZF010000002">
    <property type="protein sequence ID" value="MFB9898064.1"/>
    <property type="molecule type" value="Genomic_DNA"/>
</dbReference>
<dbReference type="GO" id="GO:0005524">
    <property type="term" value="F:ATP binding"/>
    <property type="evidence" value="ECO:0007669"/>
    <property type="project" value="UniProtKB-KW"/>
</dbReference>
<protein>
    <submittedName>
        <fullName evidence="2">ATP-binding protein</fullName>
    </submittedName>
</protein>
<dbReference type="RefSeq" id="WP_027952161.1">
    <property type="nucleotide sequence ID" value="NZ_JADU01000012.1"/>
</dbReference>
<keyword evidence="2" id="KW-0547">Nucleotide-binding</keyword>
<organism evidence="2 3">
    <name type="scientific">Hallella seregens ATCC 51272</name>
    <dbReference type="NCBI Taxonomy" id="1336250"/>
    <lineage>
        <taxon>Bacteria</taxon>
        <taxon>Pseudomonadati</taxon>
        <taxon>Bacteroidota</taxon>
        <taxon>Bacteroidia</taxon>
        <taxon>Bacteroidales</taxon>
        <taxon>Prevotellaceae</taxon>
        <taxon>Hallella</taxon>
    </lineage>
</organism>
<dbReference type="InterPro" id="IPR011579">
    <property type="entry name" value="ATPase_dom"/>
</dbReference>
<accession>A0ABV5ZL26</accession>
<dbReference type="SUPFAM" id="SSF52540">
    <property type="entry name" value="P-loop containing nucleoside triphosphate hydrolases"/>
    <property type="match status" value="1"/>
</dbReference>
<reference evidence="2 3" key="1">
    <citation type="submission" date="2024-09" db="EMBL/GenBank/DDBJ databases">
        <authorList>
            <person name="Sun Q."/>
            <person name="Mori K."/>
        </authorList>
    </citation>
    <scope>NUCLEOTIDE SEQUENCE [LARGE SCALE GENOMIC DNA]</scope>
    <source>
        <strain evidence="2 3">ATCC 51272</strain>
    </source>
</reference>
<sequence length="372" mass="41462">MDIVNPFLLSGYVSPAYFCDREQETDKLASALRNGRNVTLVSPRRMGKTGLIRHVFHQVEQAGEAACYYVDLYQTDSLASLVKKLGDAVLGTLDTTEARLVKRVATFFRSLRPVITIDPMTGKPSLTIDVQPDLAERSLAEIFDYMQQSGKRCYVAFDEFQTVTTYADKQVEALLRAHIQHLTSVRFIFSGSQRHVLENMFVSAARPFYQSAQMMNLGSIAPAAYEAFVQARLADAGRRLLPGVFGGLYERLSGHTWYVQMTLNRLYETGATDITADAVDRVLADIVEENAPTYHTFLRLVTPAQGRLLRAVAREGTVREILGKAFVAAHQLGAASTVKSAAKVLVDKELLLQTDDAYQVYDRFFGIWLARG</sequence>
<keyword evidence="3" id="KW-1185">Reference proteome</keyword>
<proteinExistence type="predicted"/>
<dbReference type="Gene3D" id="3.40.50.300">
    <property type="entry name" value="P-loop containing nucleotide triphosphate hydrolases"/>
    <property type="match status" value="1"/>
</dbReference>
<evidence type="ECO:0000313" key="2">
    <source>
        <dbReference type="EMBL" id="MFB9898064.1"/>
    </source>
</evidence>
<keyword evidence="2" id="KW-0067">ATP-binding</keyword>
<dbReference type="PANTHER" id="PTHR34301:SF8">
    <property type="entry name" value="ATPASE DOMAIN-CONTAINING PROTEIN"/>
    <property type="match status" value="1"/>
</dbReference>
<dbReference type="Pfam" id="PF01637">
    <property type="entry name" value="ATPase_2"/>
    <property type="match status" value="1"/>
</dbReference>
<evidence type="ECO:0000313" key="3">
    <source>
        <dbReference type="Proteomes" id="UP001589688"/>
    </source>
</evidence>
<dbReference type="InterPro" id="IPR027417">
    <property type="entry name" value="P-loop_NTPase"/>
</dbReference>
<dbReference type="Proteomes" id="UP001589688">
    <property type="component" value="Unassembled WGS sequence"/>
</dbReference>
<evidence type="ECO:0000259" key="1">
    <source>
        <dbReference type="Pfam" id="PF01637"/>
    </source>
</evidence>
<name>A0ABV5ZL26_9BACT</name>